<dbReference type="AlphaFoldDB" id="A0A0B1T476"/>
<reference evidence="2 3" key="1">
    <citation type="submission" date="2014-03" db="EMBL/GenBank/DDBJ databases">
        <title>Draft genome of the hookworm Oesophagostomum dentatum.</title>
        <authorList>
            <person name="Mitreva M."/>
        </authorList>
    </citation>
    <scope>NUCLEOTIDE SEQUENCE [LARGE SCALE GENOMIC DNA]</scope>
    <source>
        <strain evidence="2 3">OD-Hann</strain>
    </source>
</reference>
<accession>A0A0B1T476</accession>
<feature type="signal peptide" evidence="1">
    <location>
        <begin position="1"/>
        <end position="32"/>
    </location>
</feature>
<sequence length="496" mass="54765">MNTTTLKVMHWNFSALLHWVVVNLGFNESNLAKIMNKGSILKFIRNQFCDTFTISSSLKGDVHLDNCLSASNRESGFRIEANGTVSIANSHSFSNDLHGILLLGSSPSTVIQKTLISSSGKNGIRVEKTLGRFSTVKIHDVNITGHYYSAAVEFEDVTDVDLEINSCAISDNFNGVISLDGITANSTITILSSNFTRNRGTIVSMSLIRNTDVIIHGNSFNSNHLNDFGEHEAVVDIATFAEIAGSKIHIEDNQFEQNTVNNVLELRHLGGRYVMTSINKNNFVANLARSVVDLDMPRGEIKGNYFSNVQSACEISRATPIHEDTVENYWGHEKEADFLPRICSLNRSLNYEVIDGEDVTEKVTQTSAMTTSAAPTENAVGHKDMAVPAVPVVIGKESSNTDEPAKKPLQPFENTYNQVKAISEPYSISSEVAVYPGQIVIVEPGTQFEFAPGIGITVQERGGFLKCLYVDYWTGWMIIHPRLARDLLDYLKYLLL</sequence>
<dbReference type="EMBL" id="KN552876">
    <property type="protein sequence ID" value="KHJ90582.1"/>
    <property type="molecule type" value="Genomic_DNA"/>
</dbReference>
<feature type="chain" id="PRO_5002081890" description="Right handed beta helix domain-containing protein" evidence="1">
    <location>
        <begin position="33"/>
        <end position="496"/>
    </location>
</feature>
<organism evidence="2 3">
    <name type="scientific">Oesophagostomum dentatum</name>
    <name type="common">Nodular worm</name>
    <dbReference type="NCBI Taxonomy" id="61180"/>
    <lineage>
        <taxon>Eukaryota</taxon>
        <taxon>Metazoa</taxon>
        <taxon>Ecdysozoa</taxon>
        <taxon>Nematoda</taxon>
        <taxon>Chromadorea</taxon>
        <taxon>Rhabditida</taxon>
        <taxon>Rhabditina</taxon>
        <taxon>Rhabditomorpha</taxon>
        <taxon>Strongyloidea</taxon>
        <taxon>Strongylidae</taxon>
        <taxon>Oesophagostomum</taxon>
    </lineage>
</organism>
<evidence type="ECO:0008006" key="4">
    <source>
        <dbReference type="Google" id="ProtNLM"/>
    </source>
</evidence>
<name>A0A0B1T476_OESDE</name>
<dbReference type="Proteomes" id="UP000053660">
    <property type="component" value="Unassembled WGS sequence"/>
</dbReference>
<keyword evidence="3" id="KW-1185">Reference proteome</keyword>
<dbReference type="InterPro" id="IPR011050">
    <property type="entry name" value="Pectin_lyase_fold/virulence"/>
</dbReference>
<dbReference type="OrthoDB" id="5869811at2759"/>
<protein>
    <recommendedName>
        <fullName evidence="4">Right handed beta helix domain-containing protein</fullName>
    </recommendedName>
</protein>
<evidence type="ECO:0000256" key="1">
    <source>
        <dbReference type="SAM" id="SignalP"/>
    </source>
</evidence>
<dbReference type="SUPFAM" id="SSF51126">
    <property type="entry name" value="Pectin lyase-like"/>
    <property type="match status" value="2"/>
</dbReference>
<evidence type="ECO:0000313" key="2">
    <source>
        <dbReference type="EMBL" id="KHJ90582.1"/>
    </source>
</evidence>
<proteinExistence type="predicted"/>
<dbReference type="Gene3D" id="2.160.20.10">
    <property type="entry name" value="Single-stranded right-handed beta-helix, Pectin lyase-like"/>
    <property type="match status" value="1"/>
</dbReference>
<evidence type="ECO:0000313" key="3">
    <source>
        <dbReference type="Proteomes" id="UP000053660"/>
    </source>
</evidence>
<gene>
    <name evidence="2" type="ORF">OESDEN_09574</name>
</gene>
<dbReference type="InterPro" id="IPR012334">
    <property type="entry name" value="Pectin_lyas_fold"/>
</dbReference>
<keyword evidence="1" id="KW-0732">Signal</keyword>